<gene>
    <name evidence="1" type="ORF">CHS0354_013179</name>
</gene>
<reference evidence="1" key="2">
    <citation type="journal article" date="2021" name="Genome Biol. Evol.">
        <title>Developing a high-quality reference genome for a parasitic bivalve with doubly uniparental inheritance (Bivalvia: Unionida).</title>
        <authorList>
            <person name="Smith C.H."/>
        </authorList>
    </citation>
    <scope>NUCLEOTIDE SEQUENCE</scope>
    <source>
        <strain evidence="1">CHS0354</strain>
        <tissue evidence="1">Mantle</tissue>
    </source>
</reference>
<comment type="caution">
    <text evidence="1">The sequence shown here is derived from an EMBL/GenBank/DDBJ whole genome shotgun (WGS) entry which is preliminary data.</text>
</comment>
<reference evidence="1" key="3">
    <citation type="submission" date="2023-05" db="EMBL/GenBank/DDBJ databases">
        <authorList>
            <person name="Smith C.H."/>
        </authorList>
    </citation>
    <scope>NUCLEOTIDE SEQUENCE</scope>
    <source>
        <strain evidence="1">CHS0354</strain>
        <tissue evidence="1">Mantle</tissue>
    </source>
</reference>
<evidence type="ECO:0000313" key="2">
    <source>
        <dbReference type="Proteomes" id="UP001195483"/>
    </source>
</evidence>
<proteinExistence type="predicted"/>
<name>A0AAE0T8C2_9BIVA</name>
<keyword evidence="2" id="KW-1185">Reference proteome</keyword>
<dbReference type="AlphaFoldDB" id="A0AAE0T8C2"/>
<feature type="non-terminal residue" evidence="1">
    <location>
        <position position="64"/>
    </location>
</feature>
<protein>
    <submittedName>
        <fullName evidence="1">Uncharacterized protein</fullName>
    </submittedName>
</protein>
<organism evidence="1 2">
    <name type="scientific">Potamilus streckersoni</name>
    <dbReference type="NCBI Taxonomy" id="2493646"/>
    <lineage>
        <taxon>Eukaryota</taxon>
        <taxon>Metazoa</taxon>
        <taxon>Spiralia</taxon>
        <taxon>Lophotrochozoa</taxon>
        <taxon>Mollusca</taxon>
        <taxon>Bivalvia</taxon>
        <taxon>Autobranchia</taxon>
        <taxon>Heteroconchia</taxon>
        <taxon>Palaeoheterodonta</taxon>
        <taxon>Unionida</taxon>
        <taxon>Unionoidea</taxon>
        <taxon>Unionidae</taxon>
        <taxon>Ambleminae</taxon>
        <taxon>Lampsilini</taxon>
        <taxon>Potamilus</taxon>
    </lineage>
</organism>
<dbReference type="EMBL" id="JAEAOA010000800">
    <property type="protein sequence ID" value="KAK3605546.1"/>
    <property type="molecule type" value="Genomic_DNA"/>
</dbReference>
<dbReference type="Proteomes" id="UP001195483">
    <property type="component" value="Unassembled WGS sequence"/>
</dbReference>
<sequence length="64" mass="7530">HFQDTSIDNIFNPPTFLESIEFPHRQRTPDLLHRTRRSSATFLSSAILLAKNAHDLAIKRFYYL</sequence>
<reference evidence="1" key="1">
    <citation type="journal article" date="2021" name="Genome Biol. Evol.">
        <title>A High-Quality Reference Genome for a Parasitic Bivalve with Doubly Uniparental Inheritance (Bivalvia: Unionida).</title>
        <authorList>
            <person name="Smith C.H."/>
        </authorList>
    </citation>
    <scope>NUCLEOTIDE SEQUENCE</scope>
    <source>
        <strain evidence="1">CHS0354</strain>
    </source>
</reference>
<feature type="non-terminal residue" evidence="1">
    <location>
        <position position="1"/>
    </location>
</feature>
<evidence type="ECO:0000313" key="1">
    <source>
        <dbReference type="EMBL" id="KAK3605546.1"/>
    </source>
</evidence>
<accession>A0AAE0T8C2</accession>